<accession>A0A223KKX9</accession>
<organism evidence="2 3">
    <name type="scientific">Sutcliffiella cohnii</name>
    <dbReference type="NCBI Taxonomy" id="33932"/>
    <lineage>
        <taxon>Bacteria</taxon>
        <taxon>Bacillati</taxon>
        <taxon>Bacillota</taxon>
        <taxon>Bacilli</taxon>
        <taxon>Bacillales</taxon>
        <taxon>Bacillaceae</taxon>
        <taxon>Sutcliffiella</taxon>
    </lineage>
</organism>
<name>A0A223KKX9_9BACI</name>
<dbReference type="EMBL" id="CP018866">
    <property type="protein sequence ID" value="AST90112.1"/>
    <property type="molecule type" value="Genomic_DNA"/>
</dbReference>
<protein>
    <recommendedName>
        <fullName evidence="1">DnaA N-terminal domain-containing protein</fullName>
    </recommendedName>
</protein>
<proteinExistence type="predicted"/>
<dbReference type="Proteomes" id="UP000215224">
    <property type="component" value="Chromosome"/>
</dbReference>
<reference evidence="2 3" key="1">
    <citation type="submission" date="2016-12" db="EMBL/GenBank/DDBJ databases">
        <title>The whole genome sequencing and assembly of Bacillus cohnii DSM 6307T strain.</title>
        <authorList>
            <person name="Lee Y.-J."/>
            <person name="Yi H."/>
            <person name="Bahn Y.-S."/>
            <person name="Kim J.F."/>
            <person name="Lee D.-W."/>
        </authorList>
    </citation>
    <scope>NUCLEOTIDE SEQUENCE [LARGE SCALE GENOMIC DNA]</scope>
    <source>
        <strain evidence="2 3">DSM 6307</strain>
    </source>
</reference>
<dbReference type="InterPro" id="IPR024633">
    <property type="entry name" value="DnaA_N_dom"/>
</dbReference>
<dbReference type="RefSeq" id="WP_066417029.1">
    <property type="nucleotide sequence ID" value="NZ_CP018866.1"/>
</dbReference>
<dbReference type="KEGG" id="bcoh:BC6307_01845"/>
<keyword evidence="3" id="KW-1185">Reference proteome</keyword>
<evidence type="ECO:0000259" key="1">
    <source>
        <dbReference type="Pfam" id="PF11638"/>
    </source>
</evidence>
<dbReference type="AlphaFoldDB" id="A0A223KKX9"/>
<dbReference type="Pfam" id="PF11638">
    <property type="entry name" value="DnaA_N"/>
    <property type="match status" value="1"/>
</dbReference>
<feature type="domain" description="DnaA N-terminal" evidence="1">
    <location>
        <begin position="125"/>
        <end position="183"/>
    </location>
</feature>
<gene>
    <name evidence="2" type="ORF">BC6307_01845</name>
</gene>
<sequence length="199" mass="23732">MSETISKKIYKQIDEERIIDALEDGNWDDAFVLFKYSVLTKEEFSELQQLNTNYGAFEKQMKDYVKKTEMEKLEKAFRDGKDKEAEVLFYFSDHLTVKDFTEIKRKWRVPNKEEMELTEEQVDDNWKKILEGIKAEISKPSFDTWFRQTKGELVDGVLVIGCANEFQLDWLETRYSDLILEVAEKIFGTKYNLRFVNRE</sequence>
<dbReference type="STRING" id="1314751.GCA_001591425_02702"/>
<dbReference type="InterPro" id="IPR038454">
    <property type="entry name" value="DnaA_N_sf"/>
</dbReference>
<dbReference type="Gene3D" id="3.30.300.180">
    <property type="match status" value="1"/>
</dbReference>
<evidence type="ECO:0000313" key="2">
    <source>
        <dbReference type="EMBL" id="AST90112.1"/>
    </source>
</evidence>
<evidence type="ECO:0000313" key="3">
    <source>
        <dbReference type="Proteomes" id="UP000215224"/>
    </source>
</evidence>